<dbReference type="STRING" id="910347.SAMN05421773_101299"/>
<organism evidence="2 3">
    <name type="scientific">Streptomyces aidingensis</name>
    <dbReference type="NCBI Taxonomy" id="910347"/>
    <lineage>
        <taxon>Bacteria</taxon>
        <taxon>Bacillati</taxon>
        <taxon>Actinomycetota</taxon>
        <taxon>Actinomycetes</taxon>
        <taxon>Kitasatosporales</taxon>
        <taxon>Streptomycetaceae</taxon>
        <taxon>Streptomyces</taxon>
    </lineage>
</organism>
<dbReference type="AlphaFoldDB" id="A0A1I1EGP2"/>
<sequence length="496" mass="52734">MQRAPGAPSFSSVPVTSAAPRRVAVLADSDTRWKWGALTARRLAPGAELHGYLLRGRATPSARQLAETGVSAAVLRETSLAGLVEEVAPEAGREASGEAAGYDLLLLACVGHTVQAALHALARRWPSAAHRPVLATGYVGVVYEKLVQGLLLRHGADLVLANSPHDAARFREVYRGVGAEGDPVTPCALPFLGGPRHDPGAVGRGERPFRVVFAVQPSVPETRRERGYLLDRAVAHARRHPEREVLLKLRSRPGEHTTHVEEVPYQRLVDKLPGSSVPDNFRLAYGRMDEVLDTTDLLVTVSSTAALEALCRGIPTAVLTDLGIREPLGNHYYAGSGCYASWDRLDDGGLPVPDPRWLADQGVSPDPGAAGGGSAEGDGEGDGDGEGNAGEDPVDRAFAVARARLAALMVRSRHEGLPPPAPYYTARTAPGYLPGLLARHGLDPKGEPLPGYRDPGAAAGRGLRAAGRRLAHRTARGAYRVAVQRVAPAVRRWGRM</sequence>
<evidence type="ECO:0000313" key="2">
    <source>
        <dbReference type="EMBL" id="SFB86295.1"/>
    </source>
</evidence>
<gene>
    <name evidence="2" type="ORF">SAMN05421773_101299</name>
</gene>
<evidence type="ECO:0000313" key="3">
    <source>
        <dbReference type="Proteomes" id="UP000199207"/>
    </source>
</evidence>
<name>A0A1I1EGP2_9ACTN</name>
<dbReference type="EMBL" id="FOLM01000001">
    <property type="protein sequence ID" value="SFB86295.1"/>
    <property type="molecule type" value="Genomic_DNA"/>
</dbReference>
<evidence type="ECO:0000256" key="1">
    <source>
        <dbReference type="SAM" id="MobiDB-lite"/>
    </source>
</evidence>
<dbReference type="Pfam" id="PF20471">
    <property type="entry name" value="DUF6716"/>
    <property type="match status" value="1"/>
</dbReference>
<protein>
    <submittedName>
        <fullName evidence="2">Uncharacterized protein</fullName>
    </submittedName>
</protein>
<keyword evidence="3" id="KW-1185">Reference proteome</keyword>
<dbReference type="InterPro" id="IPR046561">
    <property type="entry name" value="DUF6716"/>
</dbReference>
<reference evidence="2 3" key="1">
    <citation type="submission" date="2016-10" db="EMBL/GenBank/DDBJ databases">
        <authorList>
            <person name="de Groot N.N."/>
        </authorList>
    </citation>
    <scope>NUCLEOTIDE SEQUENCE [LARGE SCALE GENOMIC DNA]</scope>
    <source>
        <strain evidence="2 3">CGMCC 4.5739</strain>
    </source>
</reference>
<proteinExistence type="predicted"/>
<dbReference type="Proteomes" id="UP000199207">
    <property type="component" value="Unassembled WGS sequence"/>
</dbReference>
<feature type="region of interest" description="Disordered" evidence="1">
    <location>
        <begin position="353"/>
        <end position="392"/>
    </location>
</feature>
<accession>A0A1I1EGP2</accession>